<dbReference type="GO" id="GO:0003676">
    <property type="term" value="F:nucleic acid binding"/>
    <property type="evidence" value="ECO:0007669"/>
    <property type="project" value="InterPro"/>
</dbReference>
<dbReference type="Ensembl" id="ENSLLET00000021621.1">
    <property type="protein sequence ID" value="ENSLLEP00000020809.1"/>
    <property type="gene ID" value="ENSLLEG00000013187.1"/>
</dbReference>
<feature type="domain" description="Reverse transcriptase" evidence="3">
    <location>
        <begin position="273"/>
        <end position="416"/>
    </location>
</feature>
<dbReference type="OrthoDB" id="9896349at2759"/>
<dbReference type="Gene3D" id="3.30.420.10">
    <property type="entry name" value="Ribonuclease H-like superfamily/Ribonuclease H"/>
    <property type="match status" value="1"/>
</dbReference>
<organism evidence="5 6">
    <name type="scientific">Leptobrachium leishanense</name>
    <name type="common">Leishan spiny toad</name>
    <dbReference type="NCBI Taxonomy" id="445787"/>
    <lineage>
        <taxon>Eukaryota</taxon>
        <taxon>Metazoa</taxon>
        <taxon>Chordata</taxon>
        <taxon>Craniata</taxon>
        <taxon>Vertebrata</taxon>
        <taxon>Euteleostomi</taxon>
        <taxon>Amphibia</taxon>
        <taxon>Batrachia</taxon>
        <taxon>Anura</taxon>
        <taxon>Pelobatoidea</taxon>
        <taxon>Megophryidae</taxon>
        <taxon>Leptobrachium</taxon>
    </lineage>
</organism>
<dbReference type="PROSITE" id="PS50878">
    <property type="entry name" value="RT_POL"/>
    <property type="match status" value="1"/>
</dbReference>
<sequence length="416" mass="47872">MSKVTKELCRLFKISHLRTSVYHPQTDGLVERFNKTLKNMLKKVVDKDGRNWDFLLPYLMFAIREVPQASTGYSPFDLVYGRHPRGLLDIAKETWEGQTTPFKTVIEHVSMMQDRIAAVMPLVREHMEQAQEAQRRVYNRGAKMRSFNPGDKVLVLVPTAESKFLAKWQGPYEIAEKKSEVNYKVLQPGRRKTEQIYRPTPEVPIADTLSVAQRNEVKEFLRGNTDFFSEMPGLTTVVHHDIVVEPGVRINVKPYRIPEARREAVSAEIRKMLALGIIEESHSDWSSPIVLVPKPDGSIRFCNDFRKLNAVSRFDAYPMPRVDELIDQLGTARYITTLDLTKGYWQIPLTNRAREKTAFSTPDGSFQYTRMPFGLHGASASFQRLIDRLLKAHRRYAAAYLDDVVIHSPDWQTHLV</sequence>
<dbReference type="GO" id="GO:0004523">
    <property type="term" value="F:RNA-DNA hybrid ribonuclease activity"/>
    <property type="evidence" value="ECO:0007669"/>
    <property type="project" value="UniProtKB-EC"/>
</dbReference>
<evidence type="ECO:0000313" key="6">
    <source>
        <dbReference type="Proteomes" id="UP000694569"/>
    </source>
</evidence>
<dbReference type="EC" id="3.1.26.4" evidence="2"/>
<dbReference type="InterPro" id="IPR012337">
    <property type="entry name" value="RNaseH-like_sf"/>
</dbReference>
<dbReference type="PROSITE" id="PS50994">
    <property type="entry name" value="INTEGRASE"/>
    <property type="match status" value="1"/>
</dbReference>
<reference evidence="5" key="2">
    <citation type="submission" date="2025-09" db="UniProtKB">
        <authorList>
            <consortium name="Ensembl"/>
        </authorList>
    </citation>
    <scope>IDENTIFICATION</scope>
</reference>
<dbReference type="GO" id="GO:0015074">
    <property type="term" value="P:DNA integration"/>
    <property type="evidence" value="ECO:0007669"/>
    <property type="project" value="InterPro"/>
</dbReference>
<dbReference type="SUPFAM" id="SSF53098">
    <property type="entry name" value="Ribonuclease H-like"/>
    <property type="match status" value="1"/>
</dbReference>
<reference evidence="5" key="1">
    <citation type="submission" date="2025-08" db="UniProtKB">
        <authorList>
            <consortium name="Ensembl"/>
        </authorList>
    </citation>
    <scope>IDENTIFICATION</scope>
</reference>
<dbReference type="CDD" id="cd01647">
    <property type="entry name" value="RT_LTR"/>
    <property type="match status" value="1"/>
</dbReference>
<proteinExistence type="inferred from homology"/>
<dbReference type="SUPFAM" id="SSF56672">
    <property type="entry name" value="DNA/RNA polymerases"/>
    <property type="match status" value="1"/>
</dbReference>
<keyword evidence="6" id="KW-1185">Reference proteome</keyword>
<dbReference type="Gene3D" id="3.30.70.270">
    <property type="match status" value="1"/>
</dbReference>
<evidence type="ECO:0000259" key="3">
    <source>
        <dbReference type="PROSITE" id="PS50878"/>
    </source>
</evidence>
<protein>
    <recommendedName>
        <fullName evidence="2">ribonuclease H</fullName>
        <ecNumber evidence="2">3.1.26.4</ecNumber>
    </recommendedName>
</protein>
<dbReference type="Proteomes" id="UP000694569">
    <property type="component" value="Unplaced"/>
</dbReference>
<evidence type="ECO:0000313" key="5">
    <source>
        <dbReference type="Ensembl" id="ENSLLEP00000020809.1"/>
    </source>
</evidence>
<dbReference type="Pfam" id="PF00078">
    <property type="entry name" value="RVT_1"/>
    <property type="match status" value="1"/>
</dbReference>
<dbReference type="PANTHER" id="PTHR37984">
    <property type="entry name" value="PROTEIN CBG26694"/>
    <property type="match status" value="1"/>
</dbReference>
<dbReference type="Gene3D" id="3.10.10.10">
    <property type="entry name" value="HIV Type 1 Reverse Transcriptase, subunit A, domain 1"/>
    <property type="match status" value="1"/>
</dbReference>
<dbReference type="InterPro" id="IPR043502">
    <property type="entry name" value="DNA/RNA_pol_sf"/>
</dbReference>
<evidence type="ECO:0000256" key="1">
    <source>
        <dbReference type="ARBA" id="ARBA00010879"/>
    </source>
</evidence>
<comment type="similarity">
    <text evidence="1">Belongs to the beta type-B retroviral polymerase family. HERV class-II K(HML-2) pol subfamily.</text>
</comment>
<dbReference type="InterPro" id="IPR043128">
    <property type="entry name" value="Rev_trsase/Diguanyl_cyclase"/>
</dbReference>
<dbReference type="InterPro" id="IPR036397">
    <property type="entry name" value="RNaseH_sf"/>
</dbReference>
<dbReference type="InterPro" id="IPR000477">
    <property type="entry name" value="RT_dom"/>
</dbReference>
<feature type="domain" description="Integrase catalytic" evidence="4">
    <location>
        <begin position="1"/>
        <end position="83"/>
    </location>
</feature>
<dbReference type="AlphaFoldDB" id="A0A8C5N2U3"/>
<dbReference type="InterPro" id="IPR001584">
    <property type="entry name" value="Integrase_cat-core"/>
</dbReference>
<dbReference type="GeneTree" id="ENSGT01050000244855"/>
<accession>A0A8C5N2U3</accession>
<name>A0A8C5N2U3_9ANUR</name>
<dbReference type="InterPro" id="IPR050951">
    <property type="entry name" value="Retrovirus_Pol_polyprotein"/>
</dbReference>
<dbReference type="PANTHER" id="PTHR37984:SF5">
    <property type="entry name" value="PROTEIN NYNRIN-LIKE"/>
    <property type="match status" value="1"/>
</dbReference>
<evidence type="ECO:0000256" key="2">
    <source>
        <dbReference type="ARBA" id="ARBA00012180"/>
    </source>
</evidence>
<evidence type="ECO:0000259" key="4">
    <source>
        <dbReference type="PROSITE" id="PS50994"/>
    </source>
</evidence>